<dbReference type="GeneTree" id="ENSGT01120000272429"/>
<dbReference type="Bgee" id="ENSOCUG00000029033">
    <property type="expression patterns" value="Expressed in heart and 14 other cell types or tissues"/>
</dbReference>
<evidence type="ECO:0000313" key="3">
    <source>
        <dbReference type="Proteomes" id="UP000001811"/>
    </source>
</evidence>
<sequence>AVSTGQLKPGNCPLVEFQCLMLNPPNLCETDSQCKDNLKCCQGSCGKACFLPV</sequence>
<organism evidence="2 3">
    <name type="scientific">Oryctolagus cuniculus</name>
    <name type="common">Rabbit</name>
    <dbReference type="NCBI Taxonomy" id="9986"/>
    <lineage>
        <taxon>Eukaryota</taxon>
        <taxon>Metazoa</taxon>
        <taxon>Chordata</taxon>
        <taxon>Craniata</taxon>
        <taxon>Vertebrata</taxon>
        <taxon>Euteleostomi</taxon>
        <taxon>Mammalia</taxon>
        <taxon>Eutheria</taxon>
        <taxon>Euarchontoglires</taxon>
        <taxon>Glires</taxon>
        <taxon>Lagomorpha</taxon>
        <taxon>Leporidae</taxon>
        <taxon>Oryctolagus</taxon>
    </lineage>
</organism>
<dbReference type="GO" id="GO:0030414">
    <property type="term" value="F:peptidase inhibitor activity"/>
    <property type="evidence" value="ECO:0007669"/>
    <property type="project" value="InterPro"/>
</dbReference>
<dbReference type="Proteomes" id="UP000001811">
    <property type="component" value="Unplaced"/>
</dbReference>
<keyword evidence="3" id="KW-1185">Reference proteome</keyword>
<dbReference type="PROSITE" id="PS51390">
    <property type="entry name" value="WAP"/>
    <property type="match status" value="1"/>
</dbReference>
<dbReference type="Pfam" id="PF00095">
    <property type="entry name" value="WAP"/>
    <property type="match status" value="1"/>
</dbReference>
<proteinExistence type="predicted"/>
<dbReference type="AlphaFoldDB" id="G1U9F5"/>
<dbReference type="InterPro" id="IPR008197">
    <property type="entry name" value="WAP_dom"/>
</dbReference>
<dbReference type="STRING" id="9986.ENSOCUP00000026076"/>
<evidence type="ECO:0000313" key="2">
    <source>
        <dbReference type="Ensembl" id="ENSOCUP00000026076.2"/>
    </source>
</evidence>
<feature type="domain" description="WAP" evidence="1">
    <location>
        <begin position="5"/>
        <end position="53"/>
    </location>
</feature>
<name>G1U9F5_RABIT</name>
<accession>G1U9F5</accession>
<dbReference type="eggNOG" id="ENOG502TKWW">
    <property type="taxonomic scope" value="Eukaryota"/>
</dbReference>
<dbReference type="SMR" id="G1U9F5"/>
<dbReference type="Ensembl" id="ENSOCUT00000032983.2">
    <property type="protein sequence ID" value="ENSOCUP00000026076.2"/>
    <property type="gene ID" value="ENSOCUG00000029033.2"/>
</dbReference>
<evidence type="ECO:0000259" key="1">
    <source>
        <dbReference type="PROSITE" id="PS51390"/>
    </source>
</evidence>
<dbReference type="Gene3D" id="4.10.75.10">
    <property type="entry name" value="Elafin-like"/>
    <property type="match status" value="1"/>
</dbReference>
<dbReference type="PaxDb" id="9986-ENSOCUP00000026076"/>
<dbReference type="SUPFAM" id="SSF57256">
    <property type="entry name" value="Elafin-like"/>
    <property type="match status" value="1"/>
</dbReference>
<dbReference type="InParanoid" id="G1U9F5"/>
<reference evidence="2" key="2">
    <citation type="submission" date="2025-08" db="UniProtKB">
        <authorList>
            <consortium name="Ensembl"/>
        </authorList>
    </citation>
    <scope>IDENTIFICATION</scope>
    <source>
        <strain evidence="2">Thorbecke</strain>
    </source>
</reference>
<reference evidence="2 3" key="1">
    <citation type="journal article" date="2011" name="Nature">
        <title>A high-resolution map of human evolutionary constraint using 29 mammals.</title>
        <authorList>
            <person name="Lindblad-Toh K."/>
            <person name="Garber M."/>
            <person name="Zuk O."/>
            <person name="Lin M.F."/>
            <person name="Parker B.J."/>
            <person name="Washietl S."/>
            <person name="Kheradpour P."/>
            <person name="Ernst J."/>
            <person name="Jordan G."/>
            <person name="Mauceli E."/>
            <person name="Ward L.D."/>
            <person name="Lowe C.B."/>
            <person name="Holloway A.K."/>
            <person name="Clamp M."/>
            <person name="Gnerre S."/>
            <person name="Alfoldi J."/>
            <person name="Beal K."/>
            <person name="Chang J."/>
            <person name="Clawson H."/>
            <person name="Cuff J."/>
            <person name="Di Palma F."/>
            <person name="Fitzgerald S."/>
            <person name="Flicek P."/>
            <person name="Guttman M."/>
            <person name="Hubisz M.J."/>
            <person name="Jaffe D.B."/>
            <person name="Jungreis I."/>
            <person name="Kent W.J."/>
            <person name="Kostka D."/>
            <person name="Lara M."/>
            <person name="Martins A.L."/>
            <person name="Massingham T."/>
            <person name="Moltke I."/>
            <person name="Raney B.J."/>
            <person name="Rasmussen M.D."/>
            <person name="Robinson J."/>
            <person name="Stark A."/>
            <person name="Vilella A.J."/>
            <person name="Wen J."/>
            <person name="Xie X."/>
            <person name="Zody M.C."/>
            <person name="Baldwin J."/>
            <person name="Bloom T."/>
            <person name="Chin C.W."/>
            <person name="Heiman D."/>
            <person name="Nicol R."/>
            <person name="Nusbaum C."/>
            <person name="Young S."/>
            <person name="Wilkinson J."/>
            <person name="Worley K.C."/>
            <person name="Kovar C.L."/>
            <person name="Muzny D.M."/>
            <person name="Gibbs R.A."/>
            <person name="Cree A."/>
            <person name="Dihn H.H."/>
            <person name="Fowler G."/>
            <person name="Jhangiani S."/>
            <person name="Joshi V."/>
            <person name="Lee S."/>
            <person name="Lewis L.R."/>
            <person name="Nazareth L.V."/>
            <person name="Okwuonu G."/>
            <person name="Santibanez J."/>
            <person name="Warren W.C."/>
            <person name="Mardis E.R."/>
            <person name="Weinstock G.M."/>
            <person name="Wilson R.K."/>
            <person name="Delehaunty K."/>
            <person name="Dooling D."/>
            <person name="Fronik C."/>
            <person name="Fulton L."/>
            <person name="Fulton B."/>
            <person name="Graves T."/>
            <person name="Minx P."/>
            <person name="Sodergren E."/>
            <person name="Birney E."/>
            <person name="Margulies E.H."/>
            <person name="Herrero J."/>
            <person name="Green E.D."/>
            <person name="Haussler D."/>
            <person name="Siepel A."/>
            <person name="Goldman N."/>
            <person name="Pollard K.S."/>
            <person name="Pedersen J.S."/>
            <person name="Lander E.S."/>
            <person name="Kellis M."/>
        </authorList>
    </citation>
    <scope>NUCLEOTIDE SEQUENCE [LARGE SCALE GENOMIC DNA]</scope>
    <source>
        <strain evidence="3">Thorbecke</strain>
    </source>
</reference>
<dbReference type="SMART" id="SM00217">
    <property type="entry name" value="WAP"/>
    <property type="match status" value="1"/>
</dbReference>
<dbReference type="HOGENOM" id="CLU_3322191_0_0_1"/>
<dbReference type="FunFam" id="4.10.75.10:FF:000001">
    <property type="entry name" value="Anosmin 1"/>
    <property type="match status" value="1"/>
</dbReference>
<dbReference type="InterPro" id="IPR036645">
    <property type="entry name" value="Elafin-like_sf"/>
</dbReference>
<dbReference type="GO" id="GO:0005576">
    <property type="term" value="C:extracellular region"/>
    <property type="evidence" value="ECO:0007669"/>
    <property type="project" value="InterPro"/>
</dbReference>
<protein>
    <recommendedName>
        <fullName evidence="1">WAP domain-containing protein</fullName>
    </recommendedName>
</protein>
<dbReference type="PRINTS" id="PR00003">
    <property type="entry name" value="4DISULPHCORE"/>
</dbReference>
<reference evidence="2" key="3">
    <citation type="submission" date="2025-09" db="UniProtKB">
        <authorList>
            <consortium name="Ensembl"/>
        </authorList>
    </citation>
    <scope>IDENTIFICATION</scope>
    <source>
        <strain evidence="2">Thorbecke</strain>
    </source>
</reference>